<dbReference type="EMBL" id="AATQ01000090">
    <property type="protein sequence ID" value="EAU43436.1"/>
    <property type="molecule type" value="Genomic_DNA"/>
</dbReference>
<dbReference type="Proteomes" id="UP000006230">
    <property type="component" value="Unassembled WGS sequence"/>
</dbReference>
<organism evidence="1 2">
    <name type="scientific">Salipiger bermudensis (strain DSM 26914 / JCM 13377 / KCTC 12554 / HTCC2601)</name>
    <name type="common">Pelagibaca bermudensis</name>
    <dbReference type="NCBI Taxonomy" id="314265"/>
    <lineage>
        <taxon>Bacteria</taxon>
        <taxon>Pseudomonadati</taxon>
        <taxon>Pseudomonadota</taxon>
        <taxon>Alphaproteobacteria</taxon>
        <taxon>Rhodobacterales</taxon>
        <taxon>Roseobacteraceae</taxon>
        <taxon>Salipiger</taxon>
    </lineage>
</organism>
<evidence type="ECO:0000313" key="1">
    <source>
        <dbReference type="EMBL" id="EAU43436.1"/>
    </source>
</evidence>
<gene>
    <name evidence="1" type="ORF">R2601_23103</name>
</gene>
<dbReference type="AlphaFoldDB" id="Q0FGX2"/>
<keyword evidence="2" id="KW-1185">Reference proteome</keyword>
<reference evidence="1 2" key="1">
    <citation type="journal article" date="2010" name="J. Bacteriol.">
        <title>Genome sequences of Pelagibaca bermudensis HTCC2601T and Maritimibacter alkaliphilus HTCC2654T, the type strains of two marine Roseobacter genera.</title>
        <authorList>
            <person name="Thrash J.C."/>
            <person name="Cho J.C."/>
            <person name="Ferriera S."/>
            <person name="Johnson J."/>
            <person name="Vergin K.L."/>
            <person name="Giovannoni S.J."/>
        </authorList>
    </citation>
    <scope>NUCLEOTIDE SEQUENCE [LARGE SCALE GENOMIC DNA]</scope>
    <source>
        <strain evidence="2">DSM 26914 / JCM 13377 / KCTC 12554 / HTCC2601</strain>
    </source>
</reference>
<accession>Q0FGX2</accession>
<comment type="caution">
    <text evidence="1">The sequence shown here is derived from an EMBL/GenBank/DDBJ whole genome shotgun (WGS) entry which is preliminary data.</text>
</comment>
<sequence length="26" mass="3086">MIRRWLIALDALPRPPVEILMTARPR</sequence>
<proteinExistence type="predicted"/>
<evidence type="ECO:0000313" key="2">
    <source>
        <dbReference type="Proteomes" id="UP000006230"/>
    </source>
</evidence>
<protein>
    <submittedName>
        <fullName evidence="1">Uncharacterized protein</fullName>
    </submittedName>
</protein>
<dbReference type="HOGENOM" id="CLU_3416930_0_0_5"/>
<name>Q0FGX2_SALBH</name>